<dbReference type="EMBL" id="GBRH01278187">
    <property type="protein sequence ID" value="JAD19708.1"/>
    <property type="molecule type" value="Transcribed_RNA"/>
</dbReference>
<organism evidence="1">
    <name type="scientific">Arundo donax</name>
    <name type="common">Giant reed</name>
    <name type="synonym">Donax arundinaceus</name>
    <dbReference type="NCBI Taxonomy" id="35708"/>
    <lineage>
        <taxon>Eukaryota</taxon>
        <taxon>Viridiplantae</taxon>
        <taxon>Streptophyta</taxon>
        <taxon>Embryophyta</taxon>
        <taxon>Tracheophyta</taxon>
        <taxon>Spermatophyta</taxon>
        <taxon>Magnoliopsida</taxon>
        <taxon>Liliopsida</taxon>
        <taxon>Poales</taxon>
        <taxon>Poaceae</taxon>
        <taxon>PACMAD clade</taxon>
        <taxon>Arundinoideae</taxon>
        <taxon>Arundineae</taxon>
        <taxon>Arundo</taxon>
    </lineage>
</organism>
<reference evidence="1" key="1">
    <citation type="submission" date="2014-09" db="EMBL/GenBank/DDBJ databases">
        <authorList>
            <person name="Magalhaes I.L.F."/>
            <person name="Oliveira U."/>
            <person name="Santos F.R."/>
            <person name="Vidigal T.H.D.A."/>
            <person name="Brescovit A.D."/>
            <person name="Santos A.J."/>
        </authorList>
    </citation>
    <scope>NUCLEOTIDE SEQUENCE</scope>
    <source>
        <tissue evidence="1">Shoot tissue taken approximately 20 cm above the soil surface</tissue>
    </source>
</reference>
<sequence>MLVVKLFLLKFPAC</sequence>
<accession>A0A0A8Y4T7</accession>
<protein>
    <submittedName>
        <fullName evidence="1">Uncharacterized protein</fullName>
    </submittedName>
</protein>
<name>A0A0A8Y4T7_ARUDO</name>
<evidence type="ECO:0000313" key="1">
    <source>
        <dbReference type="EMBL" id="JAD19708.1"/>
    </source>
</evidence>
<reference evidence="1" key="2">
    <citation type="journal article" date="2015" name="Data Brief">
        <title>Shoot transcriptome of the giant reed, Arundo donax.</title>
        <authorList>
            <person name="Barrero R.A."/>
            <person name="Guerrero F.D."/>
            <person name="Moolhuijzen P."/>
            <person name="Goolsby J.A."/>
            <person name="Tidwell J."/>
            <person name="Bellgard S.E."/>
            <person name="Bellgard M.I."/>
        </authorList>
    </citation>
    <scope>NUCLEOTIDE SEQUENCE</scope>
    <source>
        <tissue evidence="1">Shoot tissue taken approximately 20 cm above the soil surface</tissue>
    </source>
</reference>
<proteinExistence type="predicted"/>